<feature type="transmembrane region" description="Helical" evidence="8">
    <location>
        <begin position="151"/>
        <end position="172"/>
    </location>
</feature>
<accession>A0A1Z5JD37</accession>
<gene>
    <name evidence="10" type="ORF">FisN_8Lh002</name>
</gene>
<feature type="transmembrane region" description="Helical" evidence="8">
    <location>
        <begin position="308"/>
        <end position="329"/>
    </location>
</feature>
<dbReference type="GO" id="GO:0005886">
    <property type="term" value="C:plasma membrane"/>
    <property type="evidence" value="ECO:0007669"/>
    <property type="project" value="UniProtKB-SubCell"/>
</dbReference>
<dbReference type="Proteomes" id="UP000198406">
    <property type="component" value="Unassembled WGS sequence"/>
</dbReference>
<evidence type="ECO:0000313" key="10">
    <source>
        <dbReference type="EMBL" id="GAX11915.1"/>
    </source>
</evidence>
<feature type="transmembrane region" description="Helical" evidence="8">
    <location>
        <begin position="192"/>
        <end position="215"/>
    </location>
</feature>
<name>A0A1Z5JD37_FISSO</name>
<comment type="subcellular location">
    <subcellularLocation>
        <location evidence="8">Cell membrane</location>
        <topology evidence="8">Multi-pass membrane protein</topology>
    </subcellularLocation>
    <subcellularLocation>
        <location evidence="1">Membrane</location>
        <topology evidence="1">Multi-pass membrane protein</topology>
    </subcellularLocation>
</comment>
<organism evidence="10 11">
    <name type="scientific">Fistulifera solaris</name>
    <name type="common">Oleaginous diatom</name>
    <dbReference type="NCBI Taxonomy" id="1519565"/>
    <lineage>
        <taxon>Eukaryota</taxon>
        <taxon>Sar</taxon>
        <taxon>Stramenopiles</taxon>
        <taxon>Ochrophyta</taxon>
        <taxon>Bacillariophyta</taxon>
        <taxon>Bacillariophyceae</taxon>
        <taxon>Bacillariophycidae</taxon>
        <taxon>Naviculales</taxon>
        <taxon>Naviculaceae</taxon>
        <taxon>Fistulifera</taxon>
    </lineage>
</organism>
<keyword evidence="5 8" id="KW-1133">Transmembrane helix</keyword>
<dbReference type="InParanoid" id="A0A1Z5JD37"/>
<evidence type="ECO:0000256" key="1">
    <source>
        <dbReference type="ARBA" id="ARBA00004141"/>
    </source>
</evidence>
<keyword evidence="7 8" id="KW-0924">Ammonia transport</keyword>
<dbReference type="NCBIfam" id="TIGR00836">
    <property type="entry name" value="amt"/>
    <property type="match status" value="1"/>
</dbReference>
<evidence type="ECO:0000256" key="2">
    <source>
        <dbReference type="ARBA" id="ARBA00005887"/>
    </source>
</evidence>
<dbReference type="InterPro" id="IPR029020">
    <property type="entry name" value="Ammonium/urea_transptr"/>
</dbReference>
<comment type="caution">
    <text evidence="10">The sequence shown here is derived from an EMBL/GenBank/DDBJ whole genome shotgun (WGS) entry which is preliminary data.</text>
</comment>
<dbReference type="EMBL" id="BDSP01000048">
    <property type="protein sequence ID" value="GAX11915.1"/>
    <property type="molecule type" value="Genomic_DNA"/>
</dbReference>
<dbReference type="FunFam" id="1.10.3430.10:FF:000016">
    <property type="entry name" value="Ammonium transporter"/>
    <property type="match status" value="1"/>
</dbReference>
<feature type="transmembrane region" description="Helical" evidence="8">
    <location>
        <begin position="335"/>
        <end position="357"/>
    </location>
</feature>
<feature type="transmembrane region" description="Helical" evidence="8">
    <location>
        <begin position="364"/>
        <end position="385"/>
    </location>
</feature>
<feature type="transmembrane region" description="Helical" evidence="8">
    <location>
        <begin position="236"/>
        <end position="255"/>
    </location>
</feature>
<evidence type="ECO:0000256" key="5">
    <source>
        <dbReference type="ARBA" id="ARBA00022989"/>
    </source>
</evidence>
<evidence type="ECO:0000256" key="6">
    <source>
        <dbReference type="ARBA" id="ARBA00023136"/>
    </source>
</evidence>
<dbReference type="InterPro" id="IPR001905">
    <property type="entry name" value="Ammonium_transpt"/>
</dbReference>
<comment type="similarity">
    <text evidence="2 8">Belongs to the ammonia transporter channel (TC 1.A.11.2) family.</text>
</comment>
<evidence type="ECO:0000256" key="4">
    <source>
        <dbReference type="ARBA" id="ARBA00022692"/>
    </source>
</evidence>
<evidence type="ECO:0000259" key="9">
    <source>
        <dbReference type="Pfam" id="PF00909"/>
    </source>
</evidence>
<feature type="transmembrane region" description="Helical" evidence="8">
    <location>
        <begin position="78"/>
        <end position="98"/>
    </location>
</feature>
<protein>
    <recommendedName>
        <fullName evidence="8">Ammonium transporter</fullName>
    </recommendedName>
</protein>
<dbReference type="InterPro" id="IPR024041">
    <property type="entry name" value="NH4_transpt_AmtB-like_dom"/>
</dbReference>
<dbReference type="AlphaFoldDB" id="A0A1Z5JD37"/>
<sequence length="499" mass="53080">MSHTLYQSCAVEYHGETDAVLQCIADQLQAEAQAAISNTHSWLLVLTGALVFFMQAGFAMLCAGCVRKKNVQNTMLKNLLDACGAALAWYVTGFAFAFGKPGSGDTSYIGSGSFLYMGDVDPAFWFFQYAFSATAVTIVAGTLAERCQMAAYLMYSLFLTGFVYPISARAIWSSYGFLSATQPNPLGGIGAIDFAGSGVVHTTGGMTALIAAKILGARKGRFYDAKGAPLAVPKDFPGHSVALQLMGTMVLWFGWYGFNPGSALLLGVENAGSIAALAAINTSLSAASGAITAIFTNLYLEERRTGDLSFSLTMAMNGLLSGLVAVTAPCATIEPWAACLIGMAAGWIYIGGSALLIKWKIDDAVDAIPVHLFSGVWGLIATGLFTSPARVSAAFGSSDHVGWFYSLGRGEADATLLANQLLAMLFFIGWPIGVMSPFFLWLNYMGWLRSDSLEELVGLDMSYHANALVAAPDDDIDMKALAELEERRHKKRLGQEGAP</sequence>
<dbReference type="Pfam" id="PF00909">
    <property type="entry name" value="Ammonium_transp"/>
    <property type="match status" value="1"/>
</dbReference>
<feature type="transmembrane region" description="Helical" evidence="8">
    <location>
        <begin position="123"/>
        <end position="144"/>
    </location>
</feature>
<evidence type="ECO:0000256" key="8">
    <source>
        <dbReference type="RuleBase" id="RU362002"/>
    </source>
</evidence>
<feature type="domain" description="Ammonium transporter AmtB-like" evidence="9">
    <location>
        <begin position="44"/>
        <end position="466"/>
    </location>
</feature>
<dbReference type="OrthoDB" id="39186at2759"/>
<proteinExistence type="inferred from homology"/>
<dbReference type="GO" id="GO:0097272">
    <property type="term" value="P:ammonium homeostasis"/>
    <property type="evidence" value="ECO:0007669"/>
    <property type="project" value="TreeGrafter"/>
</dbReference>
<dbReference type="SUPFAM" id="SSF111352">
    <property type="entry name" value="Ammonium transporter"/>
    <property type="match status" value="1"/>
</dbReference>
<dbReference type="Gene3D" id="1.10.3430.10">
    <property type="entry name" value="Ammonium transporter AmtB like domains"/>
    <property type="match status" value="1"/>
</dbReference>
<keyword evidence="11" id="KW-1185">Reference proteome</keyword>
<feature type="transmembrane region" description="Helical" evidence="8">
    <location>
        <begin position="421"/>
        <end position="442"/>
    </location>
</feature>
<evidence type="ECO:0000256" key="3">
    <source>
        <dbReference type="ARBA" id="ARBA00022448"/>
    </source>
</evidence>
<feature type="transmembrane region" description="Helical" evidence="8">
    <location>
        <begin position="275"/>
        <end position="296"/>
    </location>
</feature>
<evidence type="ECO:0000313" key="11">
    <source>
        <dbReference type="Proteomes" id="UP000198406"/>
    </source>
</evidence>
<reference evidence="10 11" key="1">
    <citation type="journal article" date="2015" name="Plant Cell">
        <title>Oil accumulation by the oleaginous diatom Fistulifera solaris as revealed by the genome and transcriptome.</title>
        <authorList>
            <person name="Tanaka T."/>
            <person name="Maeda Y."/>
            <person name="Veluchamy A."/>
            <person name="Tanaka M."/>
            <person name="Abida H."/>
            <person name="Marechal E."/>
            <person name="Bowler C."/>
            <person name="Muto M."/>
            <person name="Sunaga Y."/>
            <person name="Tanaka M."/>
            <person name="Yoshino T."/>
            <person name="Taniguchi T."/>
            <person name="Fukuda Y."/>
            <person name="Nemoto M."/>
            <person name="Matsumoto M."/>
            <person name="Wong P.S."/>
            <person name="Aburatani S."/>
            <person name="Fujibuchi W."/>
        </authorList>
    </citation>
    <scope>NUCLEOTIDE SEQUENCE [LARGE SCALE GENOMIC DNA]</scope>
    <source>
        <strain evidence="10 11">JPCC DA0580</strain>
    </source>
</reference>
<keyword evidence="6 8" id="KW-0472">Membrane</keyword>
<dbReference type="PANTHER" id="PTHR11730">
    <property type="entry name" value="AMMONIUM TRANSPORTER"/>
    <property type="match status" value="1"/>
</dbReference>
<keyword evidence="3 8" id="KW-0813">Transport</keyword>
<feature type="transmembrane region" description="Helical" evidence="8">
    <location>
        <begin position="42"/>
        <end position="66"/>
    </location>
</feature>
<dbReference type="PANTHER" id="PTHR11730:SF6">
    <property type="entry name" value="AMMONIUM TRANSPORTER"/>
    <property type="match status" value="1"/>
</dbReference>
<dbReference type="GO" id="GO:0008519">
    <property type="term" value="F:ammonium channel activity"/>
    <property type="evidence" value="ECO:0007669"/>
    <property type="project" value="InterPro"/>
</dbReference>
<evidence type="ECO:0000256" key="7">
    <source>
        <dbReference type="ARBA" id="ARBA00023177"/>
    </source>
</evidence>
<keyword evidence="4 8" id="KW-0812">Transmembrane</keyword>